<evidence type="ECO:0000313" key="2">
    <source>
        <dbReference type="EMBL" id="KAK3285921.1"/>
    </source>
</evidence>
<accession>A0AAE0GYV9</accession>
<evidence type="ECO:0000256" key="1">
    <source>
        <dbReference type="SAM" id="MobiDB-lite"/>
    </source>
</evidence>
<feature type="compositionally biased region" description="Basic and acidic residues" evidence="1">
    <location>
        <begin position="74"/>
        <end position="87"/>
    </location>
</feature>
<feature type="region of interest" description="Disordered" evidence="1">
    <location>
        <begin position="74"/>
        <end position="118"/>
    </location>
</feature>
<reference evidence="2 3" key="1">
    <citation type="journal article" date="2015" name="Genome Biol. Evol.">
        <title>Comparative Genomics of a Bacterivorous Green Alga Reveals Evolutionary Causalities and Consequences of Phago-Mixotrophic Mode of Nutrition.</title>
        <authorList>
            <person name="Burns J.A."/>
            <person name="Paasch A."/>
            <person name="Narechania A."/>
            <person name="Kim E."/>
        </authorList>
    </citation>
    <scope>NUCLEOTIDE SEQUENCE [LARGE SCALE GENOMIC DNA]</scope>
    <source>
        <strain evidence="2 3">PLY_AMNH</strain>
    </source>
</reference>
<organism evidence="2 3">
    <name type="scientific">Cymbomonas tetramitiformis</name>
    <dbReference type="NCBI Taxonomy" id="36881"/>
    <lineage>
        <taxon>Eukaryota</taxon>
        <taxon>Viridiplantae</taxon>
        <taxon>Chlorophyta</taxon>
        <taxon>Pyramimonadophyceae</taxon>
        <taxon>Pyramimonadales</taxon>
        <taxon>Pyramimonadaceae</taxon>
        <taxon>Cymbomonas</taxon>
    </lineage>
</organism>
<proteinExistence type="predicted"/>
<dbReference type="EMBL" id="LGRX02001567">
    <property type="protein sequence ID" value="KAK3285921.1"/>
    <property type="molecule type" value="Genomic_DNA"/>
</dbReference>
<comment type="caution">
    <text evidence="2">The sequence shown here is derived from an EMBL/GenBank/DDBJ whole genome shotgun (WGS) entry which is preliminary data.</text>
</comment>
<keyword evidence="3" id="KW-1185">Reference proteome</keyword>
<sequence>MPEASVNPFPPRPFVEDRVYQAADGVVAAELLQQWLNDFDDKNRGKAMLSATLKSAANADARVVKDHRAQRWKVERKTYDDEKDTKPAGKGGKGWGAKPTMRDVCAATPSSTTALSGR</sequence>
<gene>
    <name evidence="2" type="ORF">CYMTET_6491</name>
</gene>
<name>A0AAE0GYV9_9CHLO</name>
<evidence type="ECO:0000313" key="3">
    <source>
        <dbReference type="Proteomes" id="UP001190700"/>
    </source>
</evidence>
<dbReference type="AlphaFoldDB" id="A0AAE0GYV9"/>
<feature type="compositionally biased region" description="Polar residues" evidence="1">
    <location>
        <begin position="108"/>
        <end position="118"/>
    </location>
</feature>
<dbReference type="Proteomes" id="UP001190700">
    <property type="component" value="Unassembled WGS sequence"/>
</dbReference>
<protein>
    <submittedName>
        <fullName evidence="2">Uncharacterized protein</fullName>
    </submittedName>
</protein>